<sequence length="144" mass="16300">MMEEIKNKIQKALDVVGFDSLRIETDEKEEKITIVIRDRVVSPTRTPELVSSITHLARQIAKEKHIHISVDVNDYRKERETLITKLARAAAKKAAVTNGAVPLPAMNAYERRLVHTELSMNPNVHTESEGEDKERHVVVNPADN</sequence>
<dbReference type="SMART" id="SM00393">
    <property type="entry name" value="R3H"/>
    <property type="match status" value="1"/>
</dbReference>
<name>A0A2H0VFW1_9BACT</name>
<feature type="compositionally biased region" description="Basic and acidic residues" evidence="1">
    <location>
        <begin position="126"/>
        <end position="137"/>
    </location>
</feature>
<dbReference type="EMBL" id="PFAH01000007">
    <property type="protein sequence ID" value="PIR97961.1"/>
    <property type="molecule type" value="Genomic_DNA"/>
</dbReference>
<comment type="caution">
    <text evidence="3">The sequence shown here is derived from an EMBL/GenBank/DDBJ whole genome shotgun (WGS) entry which is preliminary data.</text>
</comment>
<dbReference type="PANTHER" id="PTHR35800">
    <property type="entry name" value="PROTEIN JAG"/>
    <property type="match status" value="1"/>
</dbReference>
<dbReference type="Proteomes" id="UP000231466">
    <property type="component" value="Unassembled WGS sequence"/>
</dbReference>
<dbReference type="InterPro" id="IPR001374">
    <property type="entry name" value="R3H_dom"/>
</dbReference>
<evidence type="ECO:0000313" key="3">
    <source>
        <dbReference type="EMBL" id="PIR97961.1"/>
    </source>
</evidence>
<proteinExistence type="predicted"/>
<evidence type="ECO:0000256" key="1">
    <source>
        <dbReference type="SAM" id="MobiDB-lite"/>
    </source>
</evidence>
<dbReference type="Gene3D" id="3.30.1370.50">
    <property type="entry name" value="R3H-like domain"/>
    <property type="match status" value="1"/>
</dbReference>
<reference evidence="4" key="1">
    <citation type="submission" date="2017-09" db="EMBL/GenBank/DDBJ databases">
        <title>Depth-based differentiation of microbial function through sediment-hosted aquifers and enrichment of novel symbionts in the deep terrestrial subsurface.</title>
        <authorList>
            <person name="Probst A.J."/>
            <person name="Ladd B."/>
            <person name="Jarett J.K."/>
            <person name="Geller-Mcgrath D.E."/>
            <person name="Sieber C.M.K."/>
            <person name="Emerson J.B."/>
            <person name="Anantharaman K."/>
            <person name="Thomas B.C."/>
            <person name="Malmstrom R."/>
            <person name="Stieglmeier M."/>
            <person name="Klingl A."/>
            <person name="Woyke T."/>
            <person name="Ryan C.M."/>
            <person name="Banfield J.F."/>
        </authorList>
    </citation>
    <scope>NUCLEOTIDE SEQUENCE [LARGE SCALE GENOMIC DNA]</scope>
</reference>
<dbReference type="Pfam" id="PF01424">
    <property type="entry name" value="R3H"/>
    <property type="match status" value="1"/>
</dbReference>
<dbReference type="SUPFAM" id="SSF82708">
    <property type="entry name" value="R3H domain"/>
    <property type="match status" value="1"/>
</dbReference>
<feature type="domain" description="R3H" evidence="2">
    <location>
        <begin position="77"/>
        <end position="143"/>
    </location>
</feature>
<dbReference type="InterPro" id="IPR039247">
    <property type="entry name" value="KhpB"/>
</dbReference>
<dbReference type="GO" id="GO:0003723">
    <property type="term" value="F:RNA binding"/>
    <property type="evidence" value="ECO:0007669"/>
    <property type="project" value="InterPro"/>
</dbReference>
<gene>
    <name evidence="3" type="ORF">COT89_01770</name>
</gene>
<dbReference type="InterPro" id="IPR015946">
    <property type="entry name" value="KH_dom-like_a/b"/>
</dbReference>
<feature type="region of interest" description="Disordered" evidence="1">
    <location>
        <begin position="122"/>
        <end position="144"/>
    </location>
</feature>
<dbReference type="PANTHER" id="PTHR35800:SF1">
    <property type="entry name" value="RNA-BINDING PROTEIN KHPB"/>
    <property type="match status" value="1"/>
</dbReference>
<evidence type="ECO:0000259" key="2">
    <source>
        <dbReference type="PROSITE" id="PS51061"/>
    </source>
</evidence>
<organism evidence="3 4">
    <name type="scientific">Candidatus Colwellbacteria bacterium CG10_big_fil_rev_8_21_14_0_10_42_22</name>
    <dbReference type="NCBI Taxonomy" id="1974540"/>
    <lineage>
        <taxon>Bacteria</taxon>
        <taxon>Candidatus Colwelliibacteriota</taxon>
    </lineage>
</organism>
<dbReference type="Gene3D" id="3.30.300.20">
    <property type="match status" value="1"/>
</dbReference>
<protein>
    <recommendedName>
        <fullName evidence="2">R3H domain-containing protein</fullName>
    </recommendedName>
</protein>
<evidence type="ECO:0000313" key="4">
    <source>
        <dbReference type="Proteomes" id="UP000231466"/>
    </source>
</evidence>
<dbReference type="AlphaFoldDB" id="A0A2H0VFW1"/>
<dbReference type="PROSITE" id="PS51061">
    <property type="entry name" value="R3H"/>
    <property type="match status" value="1"/>
</dbReference>
<dbReference type="InterPro" id="IPR036867">
    <property type="entry name" value="R3H_dom_sf"/>
</dbReference>
<accession>A0A2H0VFW1</accession>